<sequence length="253" mass="28834">MIAITQNDESIKNETLSENNPDIQLFFEKQLKEFNEKISSLMGKRTNGSSRKKRTLSYDTKTSEHSELNKYINDSDWNDIENQLWWKIETFYNFHSGIAGAIYKVKEILKDLDPALELAQLGGDTLSTVSESLDGFPQVAAIVKGLSTVGSLLGLLRQTELQFNYSKNFIFTIFGEIIKVSKTRNIETIHKALQIAKESLDGVKSEWNIWLSLTIAKQKVSSSIDFLNGYIKIIAEQKKADENRVYAWGSSWY</sequence>
<dbReference type="AlphaFoldDB" id="A0A454API3"/>
<proteinExistence type="predicted"/>
<dbReference type="RefSeq" id="WP_013456214.1">
    <property type="nucleotide sequence ID" value="NC_014760.1"/>
</dbReference>
<dbReference type="OrthoDB" id="395751at2"/>
<evidence type="ECO:0000313" key="2">
    <source>
        <dbReference type="Proteomes" id="UP000008713"/>
    </source>
</evidence>
<accession>A0A454API3</accession>
<dbReference type="KEGG" id="mbv:MBOVPG45_0094"/>
<dbReference type="GeneID" id="31507454"/>
<dbReference type="Proteomes" id="UP000008713">
    <property type="component" value="Chromosome"/>
</dbReference>
<dbReference type="EMBL" id="CP002188">
    <property type="protein sequence ID" value="ADR24987.1"/>
    <property type="molecule type" value="Genomic_DNA"/>
</dbReference>
<protein>
    <submittedName>
        <fullName evidence="1">Conserved domain protein</fullName>
    </submittedName>
</protein>
<gene>
    <name evidence="1" type="ordered locus">MBOVPG45_0094</name>
</gene>
<organism evidence="1 2">
    <name type="scientific">Mycoplasmopsis bovis (strain ATCC 25523 / DSM 22781 / NCTC 10131 / PG45)</name>
    <name type="common">Mycoplasma bovis</name>
    <dbReference type="NCBI Taxonomy" id="289397"/>
    <lineage>
        <taxon>Bacteria</taxon>
        <taxon>Bacillati</taxon>
        <taxon>Mycoplasmatota</taxon>
        <taxon>Mycoplasmoidales</taxon>
        <taxon>Metamycoplasmataceae</taxon>
        <taxon>Mycoplasmopsis</taxon>
    </lineage>
</organism>
<evidence type="ECO:0000313" key="1">
    <source>
        <dbReference type="EMBL" id="ADR24987.1"/>
    </source>
</evidence>
<reference evidence="1 2" key="1">
    <citation type="journal article" date="2011" name="Infect. Immun.">
        <title>Complete genome sequence of Mycoplasma bovis type strain PG45 (ATCC 25523).</title>
        <authorList>
            <person name="Wise K.S."/>
            <person name="Calcutt M.J."/>
            <person name="Foecking M.F."/>
            <person name="Roske K."/>
            <person name="Madupu R."/>
            <person name="Methe B.A."/>
        </authorList>
    </citation>
    <scope>NUCLEOTIDE SEQUENCE [LARGE SCALE GENOMIC DNA]</scope>
    <source>
        <strain evidence="2">ATCC 25523 / DSM 22781 / NCTC 10131 / PG45</strain>
    </source>
</reference>
<name>A0A454API3_MYCBG</name>